<evidence type="ECO:0000313" key="1">
    <source>
        <dbReference type="EMBL" id="KAL2044687.1"/>
    </source>
</evidence>
<reference evidence="1 2" key="1">
    <citation type="submission" date="2024-09" db="EMBL/GenBank/DDBJ databases">
        <title>Rethinking Asexuality: The Enigmatic Case of Functional Sexual Genes in Lepraria (Stereocaulaceae).</title>
        <authorList>
            <person name="Doellman M."/>
            <person name="Sun Y."/>
            <person name="Barcenas-Pena A."/>
            <person name="Lumbsch H.T."/>
            <person name="Grewe F."/>
        </authorList>
    </citation>
    <scope>NUCLEOTIDE SEQUENCE [LARGE SCALE GENOMIC DNA]</scope>
    <source>
        <strain evidence="1 2">Mercado 3170</strain>
    </source>
</reference>
<proteinExistence type="predicted"/>
<comment type="caution">
    <text evidence="1">The sequence shown here is derived from an EMBL/GenBank/DDBJ whole genome shotgun (WGS) entry which is preliminary data.</text>
</comment>
<organism evidence="1 2">
    <name type="scientific">Stereocaulon virgatum</name>
    <dbReference type="NCBI Taxonomy" id="373712"/>
    <lineage>
        <taxon>Eukaryota</taxon>
        <taxon>Fungi</taxon>
        <taxon>Dikarya</taxon>
        <taxon>Ascomycota</taxon>
        <taxon>Pezizomycotina</taxon>
        <taxon>Lecanoromycetes</taxon>
        <taxon>OSLEUM clade</taxon>
        <taxon>Lecanoromycetidae</taxon>
        <taxon>Lecanorales</taxon>
        <taxon>Lecanorineae</taxon>
        <taxon>Stereocaulaceae</taxon>
        <taxon>Stereocaulon</taxon>
    </lineage>
</organism>
<protein>
    <submittedName>
        <fullName evidence="1">Uncharacterized protein</fullName>
    </submittedName>
</protein>
<evidence type="ECO:0000313" key="2">
    <source>
        <dbReference type="Proteomes" id="UP001590950"/>
    </source>
</evidence>
<keyword evidence="2" id="KW-1185">Reference proteome</keyword>
<name>A0ABR4AJ51_9LECA</name>
<dbReference type="Proteomes" id="UP001590950">
    <property type="component" value="Unassembled WGS sequence"/>
</dbReference>
<accession>A0ABR4AJ51</accession>
<sequence length="111" mass="12918">MDVEEERPFSIHLKRTHKRPGFHVDGSVVPHMSRAKTVYVENFTFKLVGRIHLRGGKYSALNNVGDEDTFIFPNLEAPPEKHPVRLQDWRVCFFPFFMPEEPGIEDPGIRQ</sequence>
<dbReference type="EMBL" id="JBEFKJ010000008">
    <property type="protein sequence ID" value="KAL2044687.1"/>
    <property type="molecule type" value="Genomic_DNA"/>
</dbReference>
<gene>
    <name evidence="1" type="ORF">N7G274_002461</name>
</gene>